<evidence type="ECO:0000313" key="3">
    <source>
        <dbReference type="Proteomes" id="UP001610334"/>
    </source>
</evidence>
<keyword evidence="1" id="KW-1133">Transmembrane helix</keyword>
<reference evidence="2 3" key="1">
    <citation type="submission" date="2024-07" db="EMBL/GenBank/DDBJ databases">
        <title>Section-level genome sequencing and comparative genomics of Aspergillus sections Usti and Cavernicolus.</title>
        <authorList>
            <consortium name="Lawrence Berkeley National Laboratory"/>
            <person name="Nybo J.L."/>
            <person name="Vesth T.C."/>
            <person name="Theobald S."/>
            <person name="Frisvad J.C."/>
            <person name="Larsen T.O."/>
            <person name="Kjaerboelling I."/>
            <person name="Rothschild-Mancinelli K."/>
            <person name="Lyhne E.K."/>
            <person name="Kogle M.E."/>
            <person name="Barry K."/>
            <person name="Clum A."/>
            <person name="Na H."/>
            <person name="Ledsgaard L."/>
            <person name="Lin J."/>
            <person name="Lipzen A."/>
            <person name="Kuo A."/>
            <person name="Riley R."/>
            <person name="Mondo S."/>
            <person name="Labutti K."/>
            <person name="Haridas S."/>
            <person name="Pangalinan J."/>
            <person name="Salamov A.A."/>
            <person name="Simmons B.A."/>
            <person name="Magnuson J.K."/>
            <person name="Chen J."/>
            <person name="Drula E."/>
            <person name="Henrissat B."/>
            <person name="Wiebenga A."/>
            <person name="Lubbers R.J."/>
            <person name="Gomes A.C."/>
            <person name="Makela M.R."/>
            <person name="Stajich J."/>
            <person name="Grigoriev I.V."/>
            <person name="Mortensen U.H."/>
            <person name="De Vries R.P."/>
            <person name="Baker S.E."/>
            <person name="Andersen M.R."/>
        </authorList>
    </citation>
    <scope>NUCLEOTIDE SEQUENCE [LARGE SCALE GENOMIC DNA]</scope>
    <source>
        <strain evidence="2 3">CBS 588.65</strain>
    </source>
</reference>
<organism evidence="2 3">
    <name type="scientific">Aspergillus granulosus</name>
    <dbReference type="NCBI Taxonomy" id="176169"/>
    <lineage>
        <taxon>Eukaryota</taxon>
        <taxon>Fungi</taxon>
        <taxon>Dikarya</taxon>
        <taxon>Ascomycota</taxon>
        <taxon>Pezizomycotina</taxon>
        <taxon>Eurotiomycetes</taxon>
        <taxon>Eurotiomycetidae</taxon>
        <taxon>Eurotiales</taxon>
        <taxon>Aspergillaceae</taxon>
        <taxon>Aspergillus</taxon>
        <taxon>Aspergillus subgen. Nidulantes</taxon>
    </lineage>
</organism>
<protein>
    <submittedName>
        <fullName evidence="2">Uncharacterized protein</fullName>
    </submittedName>
</protein>
<name>A0ABR4H0Y6_9EURO</name>
<keyword evidence="1" id="KW-0812">Transmembrane</keyword>
<dbReference type="Proteomes" id="UP001610334">
    <property type="component" value="Unassembled WGS sequence"/>
</dbReference>
<accession>A0ABR4H0Y6</accession>
<dbReference type="EMBL" id="JBFXLT010000099">
    <property type="protein sequence ID" value="KAL2808980.1"/>
    <property type="molecule type" value="Genomic_DNA"/>
</dbReference>
<sequence>MVLLLLPSSVYVKCTAVSNITASIFLDYIAPLLLARFSFLQTCRIHHLSID</sequence>
<keyword evidence="1" id="KW-0472">Membrane</keyword>
<gene>
    <name evidence="2" type="ORF">BJX63DRAFT_374735</name>
</gene>
<evidence type="ECO:0000256" key="1">
    <source>
        <dbReference type="SAM" id="Phobius"/>
    </source>
</evidence>
<evidence type="ECO:0000313" key="2">
    <source>
        <dbReference type="EMBL" id="KAL2808980.1"/>
    </source>
</evidence>
<proteinExistence type="predicted"/>
<feature type="transmembrane region" description="Helical" evidence="1">
    <location>
        <begin position="20"/>
        <end position="39"/>
    </location>
</feature>
<comment type="caution">
    <text evidence="2">The sequence shown here is derived from an EMBL/GenBank/DDBJ whole genome shotgun (WGS) entry which is preliminary data.</text>
</comment>
<keyword evidence="3" id="KW-1185">Reference proteome</keyword>